<dbReference type="AlphaFoldDB" id="A0A0J1B938"/>
<accession>A0A0J1B938</accession>
<organism evidence="1 2">
    <name type="scientific">Rhodopirellula islandica</name>
    <dbReference type="NCBI Taxonomy" id="595434"/>
    <lineage>
        <taxon>Bacteria</taxon>
        <taxon>Pseudomonadati</taxon>
        <taxon>Planctomycetota</taxon>
        <taxon>Planctomycetia</taxon>
        <taxon>Pirellulales</taxon>
        <taxon>Pirellulaceae</taxon>
        <taxon>Rhodopirellula</taxon>
    </lineage>
</organism>
<keyword evidence="2" id="KW-1185">Reference proteome</keyword>
<evidence type="ECO:0000313" key="2">
    <source>
        <dbReference type="Proteomes" id="UP000036367"/>
    </source>
</evidence>
<dbReference type="EMBL" id="LECT01000042">
    <property type="protein sequence ID" value="KLU02966.1"/>
    <property type="molecule type" value="Genomic_DNA"/>
</dbReference>
<dbReference type="OrthoDB" id="9875801at2"/>
<protein>
    <submittedName>
        <fullName evidence="1">Uncharacterized protein</fullName>
    </submittedName>
</protein>
<sequence length="85" mass="9956">MARKQQQDVQTDEDFRLGTQADVARAFEVERSTVHTWIQKGMPGTDGAYFYHHITRWLLSVGPWKSERYREALIEKSISRSLESK</sequence>
<reference evidence="1" key="1">
    <citation type="submission" date="2015-05" db="EMBL/GenBank/DDBJ databases">
        <title>Permanent draft genome of Rhodopirellula islandicus K833.</title>
        <authorList>
            <person name="Kizina J."/>
            <person name="Richter M."/>
            <person name="Glockner F.O."/>
            <person name="Harder J."/>
        </authorList>
    </citation>
    <scope>NUCLEOTIDE SEQUENCE [LARGE SCALE GENOMIC DNA]</scope>
    <source>
        <strain evidence="1">K833</strain>
    </source>
</reference>
<dbReference type="Proteomes" id="UP000036367">
    <property type="component" value="Unassembled WGS sequence"/>
</dbReference>
<comment type="caution">
    <text evidence="1">The sequence shown here is derived from an EMBL/GenBank/DDBJ whole genome shotgun (WGS) entry which is preliminary data.</text>
</comment>
<dbReference type="PATRIC" id="fig|595434.4.peg.4684"/>
<dbReference type="RefSeq" id="WP_047816083.1">
    <property type="nucleotide sequence ID" value="NZ_LECT01000042.1"/>
</dbReference>
<proteinExistence type="predicted"/>
<gene>
    <name evidence="1" type="ORF">RISK_004936</name>
</gene>
<dbReference type="STRING" id="595434.RISK_004936"/>
<name>A0A0J1B938_RHOIS</name>
<evidence type="ECO:0000313" key="1">
    <source>
        <dbReference type="EMBL" id="KLU02966.1"/>
    </source>
</evidence>